<evidence type="ECO:0000313" key="2">
    <source>
        <dbReference type="Proteomes" id="UP001174909"/>
    </source>
</evidence>
<proteinExistence type="predicted"/>
<reference evidence="1" key="1">
    <citation type="submission" date="2023-03" db="EMBL/GenBank/DDBJ databases">
        <authorList>
            <person name="Steffen K."/>
            <person name="Cardenas P."/>
        </authorList>
    </citation>
    <scope>NUCLEOTIDE SEQUENCE</scope>
</reference>
<accession>A0AA35RGT2</accession>
<keyword evidence="2" id="KW-1185">Reference proteome</keyword>
<organism evidence="1 2">
    <name type="scientific">Geodia barretti</name>
    <name type="common">Barrett's horny sponge</name>
    <dbReference type="NCBI Taxonomy" id="519541"/>
    <lineage>
        <taxon>Eukaryota</taxon>
        <taxon>Metazoa</taxon>
        <taxon>Porifera</taxon>
        <taxon>Demospongiae</taxon>
        <taxon>Heteroscleromorpha</taxon>
        <taxon>Tetractinellida</taxon>
        <taxon>Astrophorina</taxon>
        <taxon>Geodiidae</taxon>
        <taxon>Geodia</taxon>
    </lineage>
</organism>
<gene>
    <name evidence="1" type="ORF">GBAR_LOCUS7271</name>
</gene>
<name>A0AA35RGT2_GEOBA</name>
<comment type="caution">
    <text evidence="1">The sequence shown here is derived from an EMBL/GenBank/DDBJ whole genome shotgun (WGS) entry which is preliminary data.</text>
</comment>
<dbReference type="EMBL" id="CASHTH010001087">
    <property type="protein sequence ID" value="CAI8011205.1"/>
    <property type="molecule type" value="Genomic_DNA"/>
</dbReference>
<sequence length="41" mass="4764">MTASSFFCPRCRLILWKLCLTLSRKRMMAKSEKKAVMPNVS</sequence>
<dbReference type="AlphaFoldDB" id="A0AA35RGT2"/>
<protein>
    <submittedName>
        <fullName evidence="1">Uncharacterized protein</fullName>
    </submittedName>
</protein>
<evidence type="ECO:0000313" key="1">
    <source>
        <dbReference type="EMBL" id="CAI8011205.1"/>
    </source>
</evidence>
<dbReference type="Proteomes" id="UP001174909">
    <property type="component" value="Unassembled WGS sequence"/>
</dbReference>